<proteinExistence type="predicted"/>
<dbReference type="PANTHER" id="PTHR47598:SF1">
    <property type="entry name" value="PEPTIDYL-PROLYL CIS-TRANS ISOMERASE FKBP17-2, CHLOROPLASTIC"/>
    <property type="match status" value="1"/>
</dbReference>
<name>A0A6S8NW13_DUNTE</name>
<dbReference type="PANTHER" id="PTHR47598">
    <property type="entry name" value="PEPTIDYL-PROLYL CIS-TRANS ISOMERASE FKBP17-2, CHLOROPLASTIC"/>
    <property type="match status" value="1"/>
</dbReference>
<dbReference type="EMBL" id="HBIP01031921">
    <property type="protein sequence ID" value="CAE0504354.1"/>
    <property type="molecule type" value="Transcribed_RNA"/>
</dbReference>
<organism evidence="3">
    <name type="scientific">Dunaliella tertiolecta</name>
    <name type="common">Green alga</name>
    <dbReference type="NCBI Taxonomy" id="3047"/>
    <lineage>
        <taxon>Eukaryota</taxon>
        <taxon>Viridiplantae</taxon>
        <taxon>Chlorophyta</taxon>
        <taxon>core chlorophytes</taxon>
        <taxon>Chlorophyceae</taxon>
        <taxon>CS clade</taxon>
        <taxon>Chlamydomonadales</taxon>
        <taxon>Dunaliellaceae</taxon>
        <taxon>Dunaliella</taxon>
    </lineage>
</organism>
<protein>
    <submittedName>
        <fullName evidence="3">Uncharacterized protein</fullName>
    </submittedName>
</protein>
<dbReference type="EMBL" id="HBIP01031924">
    <property type="protein sequence ID" value="CAE0504357.1"/>
    <property type="molecule type" value="Transcribed_RNA"/>
</dbReference>
<feature type="region of interest" description="Disordered" evidence="1">
    <location>
        <begin position="50"/>
        <end position="83"/>
    </location>
</feature>
<evidence type="ECO:0000313" key="2">
    <source>
        <dbReference type="EMBL" id="CAE0504354.1"/>
    </source>
</evidence>
<evidence type="ECO:0000256" key="1">
    <source>
        <dbReference type="SAM" id="MobiDB-lite"/>
    </source>
</evidence>
<sequence length="166" mass="17750">MLAQRLPCPCQPKTCSSAPICSSTSLRHRGFRGGYARRRMLALVTVASAPGEEGQPTTPAQEPPVPQAQTPKQTTKRQADSTDPVASFLSRRFGLAGGLAWLTVLAIGSIGEQVKTRMEVAEEEKGTQEVSDAQEVVLPDGVSYKDLRRGGGSTPIKGYLAVIHFT</sequence>
<dbReference type="InterPro" id="IPR053111">
    <property type="entry name" value="Chloro_FKBP-type_PPIase"/>
</dbReference>
<gene>
    <name evidence="2" type="ORF">DTER00134_LOCUS19427</name>
    <name evidence="3" type="ORF">DTER00134_LOCUS19430</name>
</gene>
<reference evidence="3" key="1">
    <citation type="submission" date="2021-01" db="EMBL/GenBank/DDBJ databases">
        <authorList>
            <person name="Corre E."/>
            <person name="Pelletier E."/>
            <person name="Niang G."/>
            <person name="Scheremetjew M."/>
            <person name="Finn R."/>
            <person name="Kale V."/>
            <person name="Holt S."/>
            <person name="Cochrane G."/>
            <person name="Meng A."/>
            <person name="Brown T."/>
            <person name="Cohen L."/>
        </authorList>
    </citation>
    <scope>NUCLEOTIDE SEQUENCE</scope>
    <source>
        <strain evidence="3">CCMP1320</strain>
    </source>
</reference>
<accession>A0A6S8NW13</accession>
<evidence type="ECO:0000313" key="3">
    <source>
        <dbReference type="EMBL" id="CAE0504357.1"/>
    </source>
</evidence>
<dbReference type="GO" id="GO:0009507">
    <property type="term" value="C:chloroplast"/>
    <property type="evidence" value="ECO:0007669"/>
    <property type="project" value="TreeGrafter"/>
</dbReference>
<dbReference type="AlphaFoldDB" id="A0A6S8NW13"/>